<accession>A0A9X4LHU2</accession>
<protein>
    <submittedName>
        <fullName evidence="1">Uncharacterized protein</fullName>
    </submittedName>
</protein>
<dbReference type="EMBL" id="SGUG01000016">
    <property type="protein sequence ID" value="MDG0863299.1"/>
    <property type="molecule type" value="Genomic_DNA"/>
</dbReference>
<dbReference type="AlphaFoldDB" id="A0A9X4LHU2"/>
<sequence>MISSDKQPDGSTIVTVCYGTGQHNSAQASAAPLKRFEIECPADPAGVTGARLDETTRFDLSKAVYLPWDSIWFKSQPVNYGRLNKPTRASAVALWATLP</sequence>
<dbReference type="RefSeq" id="WP_268147740.1">
    <property type="nucleotide sequence ID" value="NZ_JAPPUW010000003.1"/>
</dbReference>
<proteinExistence type="predicted"/>
<organism evidence="1 2">
    <name type="scientific">Pelomonas aquatica</name>
    <dbReference type="NCBI Taxonomy" id="431058"/>
    <lineage>
        <taxon>Bacteria</taxon>
        <taxon>Pseudomonadati</taxon>
        <taxon>Pseudomonadota</taxon>
        <taxon>Betaproteobacteria</taxon>
        <taxon>Burkholderiales</taxon>
        <taxon>Sphaerotilaceae</taxon>
        <taxon>Roseateles</taxon>
    </lineage>
</organism>
<keyword evidence="2" id="KW-1185">Reference proteome</keyword>
<name>A0A9X4LHU2_9BURK</name>
<reference evidence="1" key="1">
    <citation type="submission" date="2019-02" db="EMBL/GenBank/DDBJ databases">
        <title>Draft genome of the type strain Pelomonas aquatica CCUG 52575T.</title>
        <authorList>
            <person name="Gomila M."/>
            <person name="Lalucat J."/>
        </authorList>
    </citation>
    <scope>NUCLEOTIDE SEQUENCE</scope>
    <source>
        <strain evidence="1">CCUG 52575</strain>
    </source>
</reference>
<evidence type="ECO:0000313" key="1">
    <source>
        <dbReference type="EMBL" id="MDG0863299.1"/>
    </source>
</evidence>
<gene>
    <name evidence="1" type="ORF">EXJ73_12570</name>
</gene>
<dbReference type="Proteomes" id="UP001152766">
    <property type="component" value="Unassembled WGS sequence"/>
</dbReference>
<evidence type="ECO:0000313" key="2">
    <source>
        <dbReference type="Proteomes" id="UP001152766"/>
    </source>
</evidence>
<comment type="caution">
    <text evidence="1">The sequence shown here is derived from an EMBL/GenBank/DDBJ whole genome shotgun (WGS) entry which is preliminary data.</text>
</comment>